<dbReference type="FunCoup" id="A0A084QDH3">
    <property type="interactions" value="278"/>
</dbReference>
<dbReference type="EMBL" id="KL660818">
    <property type="protein sequence ID" value="KFA62008.1"/>
    <property type="molecule type" value="Genomic_DNA"/>
</dbReference>
<dbReference type="Gene3D" id="1.25.40.10">
    <property type="entry name" value="Tetratricopeptide repeat domain"/>
    <property type="match status" value="1"/>
</dbReference>
<dbReference type="SMART" id="SM00386">
    <property type="entry name" value="HAT"/>
    <property type="match status" value="3"/>
</dbReference>
<proteinExistence type="inferred from homology"/>
<evidence type="ECO:0000313" key="8">
    <source>
        <dbReference type="EMBL" id="KFA62008.1"/>
    </source>
</evidence>
<dbReference type="InterPro" id="IPR013949">
    <property type="entry name" value="Utp6"/>
</dbReference>
<sequence length="395" mass="45567">MSGVADKARFYLERSVPQLREWEQKEIFTQDEIRTIVKKRNEYEHKVLSPGNKPSDWSSYAQWEQSLEALRSKRCVRLKLRRLNSSHAGQARVQAIYERAVQRHNGNAALWHEYLSYLAKVKASKRWRKTMTSALRMLPMSAELWIMAGRRSSQHGDMAAARSFYMRGCRFCTQDCSLWLDYAQCEMEWLRKVERRKGKPGTDVLRPDRTEDGDQLLLEESDDEDEDGQKLPEPSAAQSKVIDKDTALQLKSNPAMDGAIPLAIFDISRKQQFFSADIAEMFFVMFAAFKDVPVQPRISQHVLDVLDREFPNSPSTCNCHIRQPILGLSPFTADFPRNLRDVLARLKEALATTTNRPELIKKTEEWINEYLAVEDLDEGIRAVLEHTKEGLTLTL</sequence>
<dbReference type="HOGENOM" id="CLU_026025_3_1_1"/>
<dbReference type="InterPro" id="IPR055347">
    <property type="entry name" value="UTP6_N"/>
</dbReference>
<comment type="similarity">
    <text evidence="2">Belongs to the UTP6 family.</text>
</comment>
<dbReference type="Pfam" id="PF08640">
    <property type="entry name" value="U3_assoc_6"/>
    <property type="match status" value="1"/>
</dbReference>
<evidence type="ECO:0000256" key="3">
    <source>
        <dbReference type="ARBA" id="ARBA00022552"/>
    </source>
</evidence>
<dbReference type="InterPro" id="IPR011990">
    <property type="entry name" value="TPR-like_helical_dom_sf"/>
</dbReference>
<dbReference type="InParanoid" id="A0A084QDH3"/>
<dbReference type="OrthoDB" id="28112at2759"/>
<dbReference type="GO" id="GO:0000462">
    <property type="term" value="P:maturation of SSU-rRNA from tricistronic rRNA transcript (SSU-rRNA, 5.8S rRNA, LSU-rRNA)"/>
    <property type="evidence" value="ECO:0007669"/>
    <property type="project" value="InterPro"/>
</dbReference>
<dbReference type="STRING" id="1283841.A0A084QDH3"/>
<dbReference type="PANTHER" id="PTHR23271">
    <property type="entry name" value="HEPATOCELLULAR CARCINOMA-ASSOCIATED ANTIGEN 66"/>
    <property type="match status" value="1"/>
</dbReference>
<evidence type="ECO:0000256" key="1">
    <source>
        <dbReference type="ARBA" id="ARBA00004604"/>
    </source>
</evidence>
<keyword evidence="3" id="KW-0698">rRNA processing</keyword>
<keyword evidence="9" id="KW-1185">Reference proteome</keyword>
<dbReference type="GO" id="GO:0034388">
    <property type="term" value="C:Pwp2p-containing subcomplex of 90S preribosome"/>
    <property type="evidence" value="ECO:0007669"/>
    <property type="project" value="TreeGrafter"/>
</dbReference>
<evidence type="ECO:0000256" key="4">
    <source>
        <dbReference type="ARBA" id="ARBA00022737"/>
    </source>
</evidence>
<dbReference type="GO" id="GO:0030515">
    <property type="term" value="F:snoRNA binding"/>
    <property type="evidence" value="ECO:0007669"/>
    <property type="project" value="InterPro"/>
</dbReference>
<evidence type="ECO:0000259" key="7">
    <source>
        <dbReference type="Pfam" id="PF08640"/>
    </source>
</evidence>
<evidence type="ECO:0000256" key="6">
    <source>
        <dbReference type="SAM" id="MobiDB-lite"/>
    </source>
</evidence>
<dbReference type="GO" id="GO:0032040">
    <property type="term" value="C:small-subunit processome"/>
    <property type="evidence" value="ECO:0007669"/>
    <property type="project" value="TreeGrafter"/>
</dbReference>
<name>A0A084QDH3_STAC4</name>
<feature type="region of interest" description="Disordered" evidence="6">
    <location>
        <begin position="219"/>
        <end position="238"/>
    </location>
</feature>
<reference evidence="8 9" key="1">
    <citation type="journal article" date="2014" name="BMC Genomics">
        <title>Comparative genome sequencing reveals chemotype-specific gene clusters in the toxigenic black mold Stachybotrys.</title>
        <authorList>
            <person name="Semeiks J."/>
            <person name="Borek D."/>
            <person name="Otwinowski Z."/>
            <person name="Grishin N.V."/>
        </authorList>
    </citation>
    <scope>NUCLEOTIDE SEQUENCE [LARGE SCALE GENOMIC DNA]</scope>
    <source>
        <strain evidence="8 9">IBT 40285</strain>
    </source>
</reference>
<dbReference type="SUPFAM" id="SSF48452">
    <property type="entry name" value="TPR-like"/>
    <property type="match status" value="1"/>
</dbReference>
<protein>
    <recommendedName>
        <fullName evidence="7">U3 small nucleolar RNA-associated protein 6 N-terminal domain-containing protein</fullName>
    </recommendedName>
</protein>
<gene>
    <name evidence="8" type="ORF">S40285_02141</name>
</gene>
<dbReference type="AlphaFoldDB" id="A0A084QDH3"/>
<evidence type="ECO:0000256" key="2">
    <source>
        <dbReference type="ARBA" id="ARBA00010734"/>
    </source>
</evidence>
<evidence type="ECO:0000313" key="9">
    <source>
        <dbReference type="Proteomes" id="UP000028524"/>
    </source>
</evidence>
<keyword evidence="4" id="KW-0677">Repeat</keyword>
<accession>A0A084QDH3</accession>
<organism evidence="8 9">
    <name type="scientific">Stachybotrys chlorohalonatus (strain IBT 40285)</name>
    <dbReference type="NCBI Taxonomy" id="1283841"/>
    <lineage>
        <taxon>Eukaryota</taxon>
        <taxon>Fungi</taxon>
        <taxon>Dikarya</taxon>
        <taxon>Ascomycota</taxon>
        <taxon>Pezizomycotina</taxon>
        <taxon>Sordariomycetes</taxon>
        <taxon>Hypocreomycetidae</taxon>
        <taxon>Hypocreales</taxon>
        <taxon>Stachybotryaceae</taxon>
        <taxon>Stachybotrys</taxon>
    </lineage>
</organism>
<comment type="subcellular location">
    <subcellularLocation>
        <location evidence="1">Nucleus</location>
        <location evidence="1">Nucleolus</location>
    </subcellularLocation>
</comment>
<feature type="domain" description="U3 small nucleolar RNA-associated protein 6 N-terminal" evidence="7">
    <location>
        <begin position="12"/>
        <end position="87"/>
    </location>
</feature>
<dbReference type="InterPro" id="IPR003107">
    <property type="entry name" value="HAT"/>
</dbReference>
<dbReference type="PANTHER" id="PTHR23271:SF1">
    <property type="entry name" value="U3 SMALL NUCLEOLAR RNA-ASSOCIATED PROTEIN 6 HOMOLOG"/>
    <property type="match status" value="1"/>
</dbReference>
<evidence type="ECO:0000256" key="5">
    <source>
        <dbReference type="ARBA" id="ARBA00023242"/>
    </source>
</evidence>
<dbReference type="Proteomes" id="UP000028524">
    <property type="component" value="Unassembled WGS sequence"/>
</dbReference>
<keyword evidence="5" id="KW-0539">Nucleus</keyword>
<dbReference type="OMA" id="YAKLEMI"/>